<keyword evidence="3" id="KW-1185">Reference proteome</keyword>
<dbReference type="AlphaFoldDB" id="A0AAD2JV29"/>
<dbReference type="Proteomes" id="UP001295794">
    <property type="component" value="Unassembled WGS sequence"/>
</dbReference>
<sequence length="494" mass="56358">MAGSNSNLLEEKDRVRRQLSVLRAIWAICAFSLHTGSPLQSPIGEANVRNALLGSKLHASPDVQNMVPAVSALIRLNVVESRSRDEAFTQRSNSDAEAERQRHADIHRTYTDYLQAHSKRTASFQRDVTISLFYRSQMRFTEVDGYKTLLNALHELIDSALEKTAEETADNVVFAARQMIAPFAQISKYPYPSVLRLGPLLVRHPSLAATEPEFDSKHHYTRFLCHMLCDNLVFRSNPQECVDALQLIYRKLLQSDEPPTDLETHLLVLRRLQTKATNLCMHRLAAIVQSVVLKSCKEDSSEWERLPSIFDDEEWFRSVFGLDNDERTERVSGQQFYDCVRVGVWTTFLEQCTTQSPDQTERDQDFATLGLVKRYTELPIFSAIPTGLQRRFADAAAAFIRKYPNNCLADENGLDSVLFWAGWMTDLDALRVVYVALMEVQTDDQQESHWKHAQRIRGEIQNRLPPEDSPAESVPLVSDGEWSSNRRGCHFPLI</sequence>
<name>A0AAD2JV29_9AGAR</name>
<evidence type="ECO:0000313" key="3">
    <source>
        <dbReference type="Proteomes" id="UP001295794"/>
    </source>
</evidence>
<proteinExistence type="predicted"/>
<evidence type="ECO:0000313" key="2">
    <source>
        <dbReference type="EMBL" id="CAK5263559.1"/>
    </source>
</evidence>
<reference evidence="2" key="1">
    <citation type="submission" date="2023-11" db="EMBL/GenBank/DDBJ databases">
        <authorList>
            <person name="De Vega J J."/>
            <person name="De Vega J J."/>
        </authorList>
    </citation>
    <scope>NUCLEOTIDE SEQUENCE</scope>
</reference>
<accession>A0AAD2JV29</accession>
<gene>
    <name evidence="2" type="ORF">MYCIT1_LOCUS3022</name>
</gene>
<feature type="region of interest" description="Disordered" evidence="1">
    <location>
        <begin position="460"/>
        <end position="483"/>
    </location>
</feature>
<dbReference type="EMBL" id="CAVNYO010000040">
    <property type="protein sequence ID" value="CAK5263559.1"/>
    <property type="molecule type" value="Genomic_DNA"/>
</dbReference>
<organism evidence="2 3">
    <name type="scientific">Mycena citricolor</name>
    <dbReference type="NCBI Taxonomy" id="2018698"/>
    <lineage>
        <taxon>Eukaryota</taxon>
        <taxon>Fungi</taxon>
        <taxon>Dikarya</taxon>
        <taxon>Basidiomycota</taxon>
        <taxon>Agaricomycotina</taxon>
        <taxon>Agaricomycetes</taxon>
        <taxon>Agaricomycetidae</taxon>
        <taxon>Agaricales</taxon>
        <taxon>Marasmiineae</taxon>
        <taxon>Mycenaceae</taxon>
        <taxon>Mycena</taxon>
    </lineage>
</organism>
<comment type="caution">
    <text evidence="2">The sequence shown here is derived from an EMBL/GenBank/DDBJ whole genome shotgun (WGS) entry which is preliminary data.</text>
</comment>
<evidence type="ECO:0000256" key="1">
    <source>
        <dbReference type="SAM" id="MobiDB-lite"/>
    </source>
</evidence>
<protein>
    <submittedName>
        <fullName evidence="2">Uncharacterized protein</fullName>
    </submittedName>
</protein>